<protein>
    <recommendedName>
        <fullName evidence="2">NACHT domain-containing protein</fullName>
    </recommendedName>
</protein>
<name>A0A4U3MFA3_9ACTN</name>
<organism evidence="3 4">
    <name type="scientific">Herbidospora galbida</name>
    <dbReference type="NCBI Taxonomy" id="2575442"/>
    <lineage>
        <taxon>Bacteria</taxon>
        <taxon>Bacillati</taxon>
        <taxon>Actinomycetota</taxon>
        <taxon>Actinomycetes</taxon>
        <taxon>Streptosporangiales</taxon>
        <taxon>Streptosporangiaceae</taxon>
        <taxon>Herbidospora</taxon>
    </lineage>
</organism>
<keyword evidence="1" id="KW-0812">Transmembrane</keyword>
<dbReference type="RefSeq" id="WP_137248235.1">
    <property type="nucleotide sequence ID" value="NZ_SZQA01000016.1"/>
</dbReference>
<gene>
    <name evidence="3" type="ORF">FDA94_18045</name>
</gene>
<feature type="transmembrane region" description="Helical" evidence="1">
    <location>
        <begin position="492"/>
        <end position="512"/>
    </location>
</feature>
<keyword evidence="1" id="KW-0472">Membrane</keyword>
<sequence>MSKFWRTVLLVLAAADGLVLLPIVINYATGGEAPAWLKPYEGWIWPLVGLLAVTAIVFTVLQSLEKRPEGRIAGYVHPDFRSRAIANIRRYVTQRLDQSLVRVARARLDLDAVSDAVGAPPRTWHVTRGEDPWEPPPGASPLDVYDHLDGSMLILGSPGAGKTTMILELAEALLARTDQPRVPLPVVVELADWAVSRQSLFRRSSLPELGDWLLRRIDSLYGIGDGVADAWLKDGRLALLLDGFDEVPEEYRARCVAGVNALYDRYPQVQIVVGSRAAEYEDLPESQRFLLRGAVVIRPLTSEQVLSYLSQGEGRLRLAHQAVDDDPALLGLITAPLWLYVLIVASNSSGATAPDRDALLSSFVDQVLKLRRNRRRRYPPAQVLTWITQVARLMTSTNRRTLAGPALVGTELSWWTALDRPTQRMINGVVVPIAVGIWSAIVAGKMVGSVGIGWSLAGGLVLAGSGVFVLVASGLEGPPRWTAGPPLSRVRAGVAGVVLGAGGGALIYAADIMMASVGGTGQKILFGALGVVSAGSAIYALGTAGDDSDVRAAGVALALGLVCVVFALLTGDPAGHACFMLGLWIGVPLAFVLANRDESSPPTGEVSGGGKVFVVTLTGAVIGIAIGAAYAETGTVSFFGGMGAVGLLAAGVVTSVVPSYMIFFWVAGLGGWIVQAVLGRLPFRYRAFISHATDIGLLQRDGKSYRFPHVILSDHLAKGVVPPPERSSTE</sequence>
<feature type="transmembrane region" description="Helical" evidence="1">
    <location>
        <begin position="7"/>
        <end position="28"/>
    </location>
</feature>
<dbReference type="PROSITE" id="PS50837">
    <property type="entry name" value="NACHT"/>
    <property type="match status" value="1"/>
</dbReference>
<evidence type="ECO:0000313" key="3">
    <source>
        <dbReference type="EMBL" id="TKK87400.1"/>
    </source>
</evidence>
<feature type="transmembrane region" description="Helical" evidence="1">
    <location>
        <begin position="638"/>
        <end position="656"/>
    </location>
</feature>
<dbReference type="EMBL" id="SZQA01000016">
    <property type="protein sequence ID" value="TKK87400.1"/>
    <property type="molecule type" value="Genomic_DNA"/>
</dbReference>
<dbReference type="InterPro" id="IPR027417">
    <property type="entry name" value="P-loop_NTPase"/>
</dbReference>
<accession>A0A4U3MFA3</accession>
<feature type="transmembrane region" description="Helical" evidence="1">
    <location>
        <begin position="550"/>
        <end position="569"/>
    </location>
</feature>
<feature type="transmembrane region" description="Helical" evidence="1">
    <location>
        <begin position="524"/>
        <end position="544"/>
    </location>
</feature>
<feature type="domain" description="NACHT" evidence="2">
    <location>
        <begin position="150"/>
        <end position="276"/>
    </location>
</feature>
<evidence type="ECO:0000256" key="1">
    <source>
        <dbReference type="SAM" id="Phobius"/>
    </source>
</evidence>
<dbReference type="Gene3D" id="3.40.50.300">
    <property type="entry name" value="P-loop containing nucleotide triphosphate hydrolases"/>
    <property type="match status" value="1"/>
</dbReference>
<dbReference type="InterPro" id="IPR007111">
    <property type="entry name" value="NACHT_NTPase"/>
</dbReference>
<dbReference type="SUPFAM" id="SSF52540">
    <property type="entry name" value="P-loop containing nucleoside triphosphate hydrolases"/>
    <property type="match status" value="1"/>
</dbReference>
<dbReference type="AlphaFoldDB" id="A0A4U3MFA3"/>
<feature type="transmembrane region" description="Helical" evidence="1">
    <location>
        <begin position="613"/>
        <end position="631"/>
    </location>
</feature>
<dbReference type="OrthoDB" id="419058at2"/>
<keyword evidence="1" id="KW-1133">Transmembrane helix</keyword>
<evidence type="ECO:0000259" key="2">
    <source>
        <dbReference type="PROSITE" id="PS50837"/>
    </source>
</evidence>
<keyword evidence="4" id="KW-1185">Reference proteome</keyword>
<evidence type="ECO:0000313" key="4">
    <source>
        <dbReference type="Proteomes" id="UP000308705"/>
    </source>
</evidence>
<feature type="transmembrane region" description="Helical" evidence="1">
    <location>
        <begin position="662"/>
        <end position="681"/>
    </location>
</feature>
<dbReference type="Proteomes" id="UP000308705">
    <property type="component" value="Unassembled WGS sequence"/>
</dbReference>
<reference evidence="3 4" key="1">
    <citation type="submission" date="2019-04" db="EMBL/GenBank/DDBJ databases">
        <title>Herbidospora sp. NEAU-GS14.nov., a novel actinomycete isolated from soil.</title>
        <authorList>
            <person name="Han L."/>
        </authorList>
    </citation>
    <scope>NUCLEOTIDE SEQUENCE [LARGE SCALE GENOMIC DNA]</scope>
    <source>
        <strain evidence="3 4">NEAU-GS14</strain>
    </source>
</reference>
<feature type="transmembrane region" description="Helical" evidence="1">
    <location>
        <begin position="43"/>
        <end position="61"/>
    </location>
</feature>
<feature type="transmembrane region" description="Helical" evidence="1">
    <location>
        <begin position="576"/>
        <end position="593"/>
    </location>
</feature>
<dbReference type="PRINTS" id="PR00830">
    <property type="entry name" value="ENDOLAPTASE"/>
</dbReference>
<comment type="caution">
    <text evidence="3">The sequence shown here is derived from an EMBL/GenBank/DDBJ whole genome shotgun (WGS) entry which is preliminary data.</text>
</comment>
<feature type="transmembrane region" description="Helical" evidence="1">
    <location>
        <begin position="425"/>
        <end position="444"/>
    </location>
</feature>
<proteinExistence type="predicted"/>
<feature type="transmembrane region" description="Helical" evidence="1">
    <location>
        <begin position="451"/>
        <end position="472"/>
    </location>
</feature>